<keyword evidence="3" id="KW-1185">Reference proteome</keyword>
<accession>A0ABS2GW20</accession>
<keyword evidence="1" id="KW-1133">Transmembrane helix</keyword>
<evidence type="ECO:0000313" key="2">
    <source>
        <dbReference type="EMBL" id="MBM6940487.1"/>
    </source>
</evidence>
<gene>
    <name evidence="2" type="ORF">H5975_03105</name>
</gene>
<evidence type="ECO:0000313" key="3">
    <source>
        <dbReference type="Proteomes" id="UP000785625"/>
    </source>
</evidence>
<organism evidence="2 3">
    <name type="scientific">Limosilactobacillus coleohominis</name>
    <dbReference type="NCBI Taxonomy" id="181675"/>
    <lineage>
        <taxon>Bacteria</taxon>
        <taxon>Bacillati</taxon>
        <taxon>Bacillota</taxon>
        <taxon>Bacilli</taxon>
        <taxon>Lactobacillales</taxon>
        <taxon>Lactobacillaceae</taxon>
        <taxon>Limosilactobacillus</taxon>
    </lineage>
</organism>
<dbReference type="EMBL" id="JACJKU010000019">
    <property type="protein sequence ID" value="MBM6940487.1"/>
    <property type="molecule type" value="Genomic_DNA"/>
</dbReference>
<dbReference type="RefSeq" id="WP_204784838.1">
    <property type="nucleotide sequence ID" value="NZ_CALVGD010000039.1"/>
</dbReference>
<dbReference type="Proteomes" id="UP000785625">
    <property type="component" value="Unassembled WGS sequence"/>
</dbReference>
<comment type="caution">
    <text evidence="2">The sequence shown here is derived from an EMBL/GenBank/DDBJ whole genome shotgun (WGS) entry which is preliminary data.</text>
</comment>
<keyword evidence="1" id="KW-0812">Transmembrane</keyword>
<keyword evidence="1" id="KW-0472">Membrane</keyword>
<reference evidence="2 3" key="1">
    <citation type="journal article" date="2021" name="Sci. Rep.">
        <title>The distribution of antibiotic resistance genes in chicken gut microbiota commensals.</title>
        <authorList>
            <person name="Juricova H."/>
            <person name="Matiasovicova J."/>
            <person name="Kubasova T."/>
            <person name="Cejkova D."/>
            <person name="Rychlik I."/>
        </authorList>
    </citation>
    <scope>NUCLEOTIDE SEQUENCE [LARGE SCALE GENOMIC DNA]</scope>
    <source>
        <strain evidence="2 3">An574</strain>
    </source>
</reference>
<feature type="transmembrane region" description="Helical" evidence="1">
    <location>
        <begin position="55"/>
        <end position="82"/>
    </location>
</feature>
<protein>
    <submittedName>
        <fullName evidence="2">Uncharacterized protein</fullName>
    </submittedName>
</protein>
<name>A0ABS2GW20_9LACO</name>
<proteinExistence type="predicted"/>
<evidence type="ECO:0000256" key="1">
    <source>
        <dbReference type="SAM" id="Phobius"/>
    </source>
</evidence>
<sequence length="102" mass="12208">MSSIFVTLITIAFIGESFWEYRLFAFLTNKSTNIINENERQQLTSSLKLDRRWKWLSWILILAIFIAPSAYYLPLVCLLCLLETFMVMRLDRVKKRYFDSQN</sequence>